<evidence type="ECO:0000313" key="1">
    <source>
        <dbReference type="EMBL" id="WVZ72665.1"/>
    </source>
</evidence>
<dbReference type="InterPro" id="IPR044809">
    <property type="entry name" value="AUF1-like"/>
</dbReference>
<sequence length="540" mass="59591">MYYKLLCKYYFFRICAVQEIMRFELAILNPVIYLDVIFTKSIKNRKIHVKSDVARPAASELAVARAVLAHELELCHGLRGQRNTAQDPSAHLRMSTSGDPLDALPAAVLADVLGRVADAADIAACRLASRALLAASYLCPRARLCVADCARRRRREGSGGGGPPAFRATTGNLASLLGAHLRSLSLDAADVQGSPDDAMWVEEGEFDEADDLHLTSGEAVLAWAATAAGPVLREVQIADYWPQACWRKAEALPLISHYCLNLAKLSLKNAWLSVDGLKKMPSLTDLTLEFIRLDDEDLNQLNECFPCLQTLNLVGVGGLKDPKIHLPQLKTCRWEVSNVPQSLAVHAPNLVFLELKCVRPDTLILDTPSLSTLKLVIDKLGAIFQVDGLLSLKHLFIESLDLVSLFLVLLDGRVIKTLELELPESAGQYELLEAVNPDYLLRMLASINEVKLGPRFSCGLKMCLYLCKDSPCTGCLKKLLIHLPQSESSFQLLPLFQICAPLCEVTALFHAESDDAVCQGTMSNYMQIFPEIKWQWGTWL</sequence>
<dbReference type="AlphaFoldDB" id="A0AAQ3THV0"/>
<evidence type="ECO:0008006" key="3">
    <source>
        <dbReference type="Google" id="ProtNLM"/>
    </source>
</evidence>
<keyword evidence="2" id="KW-1185">Reference proteome</keyword>
<dbReference type="PANTHER" id="PTHR31215">
    <property type="entry name" value="OS05G0510400 PROTEIN-RELATED"/>
    <property type="match status" value="1"/>
</dbReference>
<dbReference type="Proteomes" id="UP001341281">
    <property type="component" value="Chromosome 04"/>
</dbReference>
<accession>A0AAQ3THV0</accession>
<organism evidence="1 2">
    <name type="scientific">Paspalum notatum var. saurae</name>
    <dbReference type="NCBI Taxonomy" id="547442"/>
    <lineage>
        <taxon>Eukaryota</taxon>
        <taxon>Viridiplantae</taxon>
        <taxon>Streptophyta</taxon>
        <taxon>Embryophyta</taxon>
        <taxon>Tracheophyta</taxon>
        <taxon>Spermatophyta</taxon>
        <taxon>Magnoliopsida</taxon>
        <taxon>Liliopsida</taxon>
        <taxon>Poales</taxon>
        <taxon>Poaceae</taxon>
        <taxon>PACMAD clade</taxon>
        <taxon>Panicoideae</taxon>
        <taxon>Andropogonodae</taxon>
        <taxon>Paspaleae</taxon>
        <taxon>Paspalinae</taxon>
        <taxon>Paspalum</taxon>
    </lineage>
</organism>
<gene>
    <name evidence="1" type="ORF">U9M48_021085</name>
</gene>
<dbReference type="SUPFAM" id="SSF52047">
    <property type="entry name" value="RNI-like"/>
    <property type="match status" value="1"/>
</dbReference>
<name>A0AAQ3THV0_PASNO</name>
<reference evidence="1 2" key="1">
    <citation type="submission" date="2024-02" db="EMBL/GenBank/DDBJ databases">
        <title>High-quality chromosome-scale genome assembly of Pensacola bahiagrass (Paspalum notatum Flugge var. saurae).</title>
        <authorList>
            <person name="Vega J.M."/>
            <person name="Podio M."/>
            <person name="Orjuela J."/>
            <person name="Siena L.A."/>
            <person name="Pessino S.C."/>
            <person name="Combes M.C."/>
            <person name="Mariac C."/>
            <person name="Albertini E."/>
            <person name="Pupilli F."/>
            <person name="Ortiz J.P.A."/>
            <person name="Leblanc O."/>
        </authorList>
    </citation>
    <scope>NUCLEOTIDE SEQUENCE [LARGE SCALE GENOMIC DNA]</scope>
    <source>
        <strain evidence="1">R1</strain>
        <tissue evidence="1">Leaf</tissue>
    </source>
</reference>
<evidence type="ECO:0000313" key="2">
    <source>
        <dbReference type="Proteomes" id="UP001341281"/>
    </source>
</evidence>
<dbReference type="EMBL" id="CP144748">
    <property type="protein sequence ID" value="WVZ72665.1"/>
    <property type="molecule type" value="Genomic_DNA"/>
</dbReference>
<dbReference type="Gene3D" id="3.80.10.10">
    <property type="entry name" value="Ribonuclease Inhibitor"/>
    <property type="match status" value="1"/>
</dbReference>
<dbReference type="InterPro" id="IPR032675">
    <property type="entry name" value="LRR_dom_sf"/>
</dbReference>
<proteinExistence type="predicted"/>
<protein>
    <recommendedName>
        <fullName evidence="3">F-box domain-containing protein</fullName>
    </recommendedName>
</protein>